<keyword evidence="3" id="KW-0694">RNA-binding</keyword>
<keyword evidence="2" id="KW-0963">Cytoplasm</keyword>
<dbReference type="SUPFAM" id="SSF47769">
    <property type="entry name" value="SAM/Pointed domain"/>
    <property type="match status" value="1"/>
</dbReference>
<feature type="compositionally biased region" description="Low complexity" evidence="4">
    <location>
        <begin position="11"/>
        <end position="45"/>
    </location>
</feature>
<evidence type="ECO:0000256" key="4">
    <source>
        <dbReference type="SAM" id="MobiDB-lite"/>
    </source>
</evidence>
<reference evidence="6 7" key="1">
    <citation type="submission" date="2020-12" db="EMBL/GenBank/DDBJ databases">
        <title>Metabolic potential, ecology and presence of endohyphal bacteria is reflected in genomic diversity of Mucoromycotina.</title>
        <authorList>
            <person name="Muszewska A."/>
            <person name="Okrasinska A."/>
            <person name="Steczkiewicz K."/>
            <person name="Drgas O."/>
            <person name="Orlowska M."/>
            <person name="Perlinska-Lenart U."/>
            <person name="Aleksandrzak-Piekarczyk T."/>
            <person name="Szatraj K."/>
            <person name="Zielenkiewicz U."/>
            <person name="Pilsyk S."/>
            <person name="Malc E."/>
            <person name="Mieczkowski P."/>
            <person name="Kruszewska J.S."/>
            <person name="Biernat P."/>
            <person name="Pawlowska J."/>
        </authorList>
    </citation>
    <scope>NUCLEOTIDE SEQUENCE [LARGE SCALE GENOMIC DNA]</scope>
    <source>
        <strain evidence="6 7">CBS 142.35</strain>
    </source>
</reference>
<accession>A0A8H7SH26</accession>
<protein>
    <recommendedName>
        <fullName evidence="5">SAM domain-containing protein</fullName>
    </recommendedName>
</protein>
<feature type="compositionally biased region" description="Polar residues" evidence="4">
    <location>
        <begin position="1"/>
        <end position="10"/>
    </location>
</feature>
<evidence type="ECO:0000256" key="2">
    <source>
        <dbReference type="ARBA" id="ARBA00022490"/>
    </source>
</evidence>
<dbReference type="PANTHER" id="PTHR12515">
    <property type="entry name" value="STERILE ALPHA MOTIF DOMAIN CONTAINING PROTEIN 4-RELATED"/>
    <property type="match status" value="1"/>
</dbReference>
<organism evidence="6 7">
    <name type="scientific">Circinella minor</name>
    <dbReference type="NCBI Taxonomy" id="1195481"/>
    <lineage>
        <taxon>Eukaryota</taxon>
        <taxon>Fungi</taxon>
        <taxon>Fungi incertae sedis</taxon>
        <taxon>Mucoromycota</taxon>
        <taxon>Mucoromycotina</taxon>
        <taxon>Mucoromycetes</taxon>
        <taxon>Mucorales</taxon>
        <taxon>Lichtheimiaceae</taxon>
        <taxon>Circinella</taxon>
    </lineage>
</organism>
<dbReference type="AlphaFoldDB" id="A0A8H7SH26"/>
<dbReference type="InterPro" id="IPR050897">
    <property type="entry name" value="SMAUG/VTS1_RNA-bind"/>
</dbReference>
<dbReference type="GO" id="GO:0000289">
    <property type="term" value="P:nuclear-transcribed mRNA poly(A) tail shortening"/>
    <property type="evidence" value="ECO:0007669"/>
    <property type="project" value="TreeGrafter"/>
</dbReference>
<dbReference type="SMART" id="SM00454">
    <property type="entry name" value="SAM"/>
    <property type="match status" value="1"/>
</dbReference>
<feature type="non-terminal residue" evidence="6">
    <location>
        <position position="136"/>
    </location>
</feature>
<dbReference type="GO" id="GO:0000932">
    <property type="term" value="C:P-body"/>
    <property type="evidence" value="ECO:0007669"/>
    <property type="project" value="TreeGrafter"/>
</dbReference>
<dbReference type="Gene3D" id="1.10.150.50">
    <property type="entry name" value="Transcription Factor, Ets-1"/>
    <property type="match status" value="1"/>
</dbReference>
<evidence type="ECO:0000313" key="7">
    <source>
        <dbReference type="Proteomes" id="UP000646827"/>
    </source>
</evidence>
<evidence type="ECO:0000256" key="3">
    <source>
        <dbReference type="ARBA" id="ARBA00022884"/>
    </source>
</evidence>
<evidence type="ECO:0000259" key="5">
    <source>
        <dbReference type="SMART" id="SM00454"/>
    </source>
</evidence>
<dbReference type="GO" id="GO:0003729">
    <property type="term" value="F:mRNA binding"/>
    <property type="evidence" value="ECO:0007669"/>
    <property type="project" value="TreeGrafter"/>
</dbReference>
<dbReference type="PANTHER" id="PTHR12515:SF5">
    <property type="entry name" value="PROTEIN SMAUG"/>
    <property type="match status" value="1"/>
</dbReference>
<dbReference type="InterPro" id="IPR001660">
    <property type="entry name" value="SAM"/>
</dbReference>
<feature type="non-terminal residue" evidence="6">
    <location>
        <position position="1"/>
    </location>
</feature>
<proteinExistence type="predicted"/>
<name>A0A8H7SH26_9FUNG</name>
<dbReference type="Proteomes" id="UP000646827">
    <property type="component" value="Unassembled WGS sequence"/>
</dbReference>
<sequence length="136" mass="14931">ESLSSGQSSDTSIATPPQTTASTAATTISTTATATQIPSSSVSSSRKLPKTSKEKRSSDTIDMELVKDIPAFLKSLRLHKYNQIFESMKWQDMIKLSNEELEAKGVAALGARRKMLNVFENIRMHCDTNVSILFAF</sequence>
<comment type="caution">
    <text evidence="6">The sequence shown here is derived from an EMBL/GenBank/DDBJ whole genome shotgun (WGS) entry which is preliminary data.</text>
</comment>
<keyword evidence="7" id="KW-1185">Reference proteome</keyword>
<feature type="region of interest" description="Disordered" evidence="4">
    <location>
        <begin position="1"/>
        <end position="59"/>
    </location>
</feature>
<evidence type="ECO:0000256" key="1">
    <source>
        <dbReference type="ARBA" id="ARBA00004496"/>
    </source>
</evidence>
<dbReference type="EMBL" id="JAEPRB010000002">
    <property type="protein sequence ID" value="KAG2228106.1"/>
    <property type="molecule type" value="Genomic_DNA"/>
</dbReference>
<evidence type="ECO:0000313" key="6">
    <source>
        <dbReference type="EMBL" id="KAG2228106.1"/>
    </source>
</evidence>
<dbReference type="OrthoDB" id="2155283at2759"/>
<feature type="domain" description="SAM" evidence="5">
    <location>
        <begin position="61"/>
        <end position="125"/>
    </location>
</feature>
<comment type="subcellular location">
    <subcellularLocation>
        <location evidence="1">Cytoplasm</location>
    </subcellularLocation>
</comment>
<gene>
    <name evidence="6" type="ORF">INT45_009152</name>
</gene>
<dbReference type="InterPro" id="IPR013761">
    <property type="entry name" value="SAM/pointed_sf"/>
</dbReference>
<dbReference type="Pfam" id="PF07647">
    <property type="entry name" value="SAM_2"/>
    <property type="match status" value="1"/>
</dbReference>